<dbReference type="AlphaFoldDB" id="A0A934V9Y9"/>
<feature type="signal peptide" evidence="1">
    <location>
        <begin position="1"/>
        <end position="21"/>
    </location>
</feature>
<comment type="caution">
    <text evidence="2">The sequence shown here is derived from an EMBL/GenBank/DDBJ whole genome shotgun (WGS) entry which is preliminary data.</text>
</comment>
<dbReference type="Proteomes" id="UP000600139">
    <property type="component" value="Unassembled WGS sequence"/>
</dbReference>
<dbReference type="EMBL" id="JAENIK010000004">
    <property type="protein sequence ID" value="MBK1814625.1"/>
    <property type="molecule type" value="Genomic_DNA"/>
</dbReference>
<protein>
    <recommendedName>
        <fullName evidence="4">PEP-CTERM protein-sorting domain-containing protein</fullName>
    </recommendedName>
</protein>
<proteinExistence type="predicted"/>
<accession>A0A934V9Y9</accession>
<reference evidence="2" key="1">
    <citation type="submission" date="2021-01" db="EMBL/GenBank/DDBJ databases">
        <title>Modified the classification status of verrucomicrobia.</title>
        <authorList>
            <person name="Feng X."/>
        </authorList>
    </citation>
    <scope>NUCLEOTIDE SEQUENCE</scope>
    <source>
        <strain evidence="2">JCM 18052</strain>
    </source>
</reference>
<dbReference type="RefSeq" id="WP_200349582.1">
    <property type="nucleotide sequence ID" value="NZ_BAABHZ010000010.1"/>
</dbReference>
<sequence>MKAFGLTFLVLALVVSPPLPAAVISFAERLDSTGANPTFLLTHSANNFRPHLPIYYDYSFIYRNVPGYLLGADSVKTRYGDSQDANYRLRLTLDVPARLFLIIDDRIEDIAATMPWLATMGFVDTGDNADYLYSGTFVRTLSIYRADFPAGDVVLPEQNSPLVGTERGGMYVIGAVSTIPEPCAALLLAAAGAMWVRRRVR</sequence>
<feature type="chain" id="PRO_5037496440" description="PEP-CTERM protein-sorting domain-containing protein" evidence="1">
    <location>
        <begin position="22"/>
        <end position="201"/>
    </location>
</feature>
<evidence type="ECO:0000256" key="1">
    <source>
        <dbReference type="SAM" id="SignalP"/>
    </source>
</evidence>
<gene>
    <name evidence="2" type="ORF">JIN84_03310</name>
</gene>
<evidence type="ECO:0000313" key="2">
    <source>
        <dbReference type="EMBL" id="MBK1814625.1"/>
    </source>
</evidence>
<evidence type="ECO:0008006" key="4">
    <source>
        <dbReference type="Google" id="ProtNLM"/>
    </source>
</evidence>
<organism evidence="2 3">
    <name type="scientific">Luteolibacter yonseiensis</name>
    <dbReference type="NCBI Taxonomy" id="1144680"/>
    <lineage>
        <taxon>Bacteria</taxon>
        <taxon>Pseudomonadati</taxon>
        <taxon>Verrucomicrobiota</taxon>
        <taxon>Verrucomicrobiia</taxon>
        <taxon>Verrucomicrobiales</taxon>
        <taxon>Verrucomicrobiaceae</taxon>
        <taxon>Luteolibacter</taxon>
    </lineage>
</organism>
<keyword evidence="3" id="KW-1185">Reference proteome</keyword>
<keyword evidence="1" id="KW-0732">Signal</keyword>
<evidence type="ECO:0000313" key="3">
    <source>
        <dbReference type="Proteomes" id="UP000600139"/>
    </source>
</evidence>
<name>A0A934V9Y9_9BACT</name>